<reference evidence="1" key="1">
    <citation type="journal article" date="2020" name="Nature">
        <title>Giant virus diversity and host interactions through global metagenomics.</title>
        <authorList>
            <person name="Schulz F."/>
            <person name="Roux S."/>
            <person name="Paez-Espino D."/>
            <person name="Jungbluth S."/>
            <person name="Walsh D.A."/>
            <person name="Denef V.J."/>
            <person name="McMahon K.D."/>
            <person name="Konstantinidis K.T."/>
            <person name="Eloe-Fadrosh E.A."/>
            <person name="Kyrpides N.C."/>
            <person name="Woyke T."/>
        </authorList>
    </citation>
    <scope>NUCLEOTIDE SEQUENCE</scope>
    <source>
        <strain evidence="1">GVMAG-M-3300023179-103</strain>
    </source>
</reference>
<proteinExistence type="predicted"/>
<name>A0A6C0DZK0_9ZZZZ</name>
<protein>
    <submittedName>
        <fullName evidence="1">Uncharacterized protein</fullName>
    </submittedName>
</protein>
<accession>A0A6C0DZK0</accession>
<organism evidence="1">
    <name type="scientific">viral metagenome</name>
    <dbReference type="NCBI Taxonomy" id="1070528"/>
    <lineage>
        <taxon>unclassified sequences</taxon>
        <taxon>metagenomes</taxon>
        <taxon>organismal metagenomes</taxon>
    </lineage>
</organism>
<evidence type="ECO:0000313" key="1">
    <source>
        <dbReference type="EMBL" id="QHT21743.1"/>
    </source>
</evidence>
<dbReference type="EMBL" id="MN739696">
    <property type="protein sequence ID" value="QHT21743.1"/>
    <property type="molecule type" value="Genomic_DNA"/>
</dbReference>
<dbReference type="AlphaFoldDB" id="A0A6C0DZK0"/>
<sequence length="99" mass="11962">MNFQLKKNFEDNTIEKNYTFYQICQFAFEGHYHVRKIFFNNKYEVIKYTEKKLKKKVLDNFLNNAPLNKFIIYPYYILENVPLPDTGELSLAMSNLFTN</sequence>